<dbReference type="InterPro" id="IPR011629">
    <property type="entry name" value="CobW-like_C"/>
</dbReference>
<evidence type="ECO:0000256" key="5">
    <source>
        <dbReference type="ARBA" id="ARBA00023186"/>
    </source>
</evidence>
<dbReference type="GO" id="GO:0016787">
    <property type="term" value="F:hydrolase activity"/>
    <property type="evidence" value="ECO:0007669"/>
    <property type="project" value="UniProtKB-KW"/>
</dbReference>
<dbReference type="OrthoDB" id="258627at2759"/>
<evidence type="ECO:0000256" key="3">
    <source>
        <dbReference type="ARBA" id="ARBA00022833"/>
    </source>
</evidence>
<evidence type="ECO:0000259" key="10">
    <source>
        <dbReference type="Pfam" id="PF07683"/>
    </source>
</evidence>
<keyword evidence="1" id="KW-0547">Nucleotide-binding</keyword>
<keyword evidence="2" id="KW-0378">Hydrolase</keyword>
<dbReference type="PANTHER" id="PTHR13748">
    <property type="entry name" value="COBW-RELATED"/>
    <property type="match status" value="1"/>
</dbReference>
<reference evidence="11 12" key="1">
    <citation type="journal article" date="2017" name="Mol. Biol. Evol.">
        <title>The 4-celled Tetrabaena socialis nuclear genome reveals the essential components for genetic control of cell number at the origin of multicellularity in the volvocine lineage.</title>
        <authorList>
            <person name="Featherston J."/>
            <person name="Arakaki Y."/>
            <person name="Hanschen E.R."/>
            <person name="Ferris P.J."/>
            <person name="Michod R.E."/>
            <person name="Olson B.J.S.C."/>
            <person name="Nozaki H."/>
            <person name="Durand P.M."/>
        </authorList>
    </citation>
    <scope>NUCLEOTIDE SEQUENCE [LARGE SCALE GENOMIC DNA]</scope>
    <source>
        <strain evidence="11 12">NIES-571</strain>
    </source>
</reference>
<evidence type="ECO:0000313" key="12">
    <source>
        <dbReference type="Proteomes" id="UP000236333"/>
    </source>
</evidence>
<evidence type="ECO:0000256" key="7">
    <source>
        <dbReference type="ARBA" id="ARBA00049117"/>
    </source>
</evidence>
<dbReference type="InterPro" id="IPR036627">
    <property type="entry name" value="CobW-likC_sf"/>
</dbReference>
<dbReference type="PANTHER" id="PTHR13748:SF31">
    <property type="entry name" value="ZINC-REGULATED GTPASE METALLOPROTEIN ACTIVATOR 1A-RELATED"/>
    <property type="match status" value="1"/>
</dbReference>
<dbReference type="SUPFAM" id="SSF90002">
    <property type="entry name" value="Hypothetical protein YjiA, C-terminal domain"/>
    <property type="match status" value="1"/>
</dbReference>
<keyword evidence="5" id="KW-0143">Chaperone</keyword>
<feature type="domain" description="CobW C-terminal" evidence="10">
    <location>
        <begin position="267"/>
        <end position="314"/>
    </location>
</feature>
<keyword evidence="12" id="KW-1185">Reference proteome</keyword>
<dbReference type="InterPro" id="IPR003495">
    <property type="entry name" value="CobW/HypB/UreG_nucleotide-bd"/>
</dbReference>
<feature type="domain" description="CobW/HypB/UreG nucleotide-binding" evidence="9">
    <location>
        <begin position="28"/>
        <end position="228"/>
    </location>
</feature>
<dbReference type="AlphaFoldDB" id="A0A2J8A5C6"/>
<sequence length="320" mass="33997">MLQLESQGTGTAGAAAPATGSAETAPVPITIVTGFLGAGKTTLVRNILTADHGYRIAVILNEFGEDIGIESSFVQSSEGLKTQEGEWVELTNGCMCCAVKSDFLQALESLLERPGGRRFDYILIETTGLANPGPIATALWTDAELESRVSLDGVVAVVDAVNIRQVAAGGPRVRQLGEQRSKGAVNEAQLQIAYADIVVLNKLDLASEEAVVRSEADIRAINSGVTVVRTQRSAVDLGLVLNRNGYRWGRGGRGGGRARRPGLQQVAEVVEAVYELYEIVSGPEWAAGEERVTRVVIIGRNLRTAAVRASWAAFVDTPAQ</sequence>
<dbReference type="Gene3D" id="3.30.1220.10">
    <property type="entry name" value="CobW-like, C-terminal domain"/>
    <property type="match status" value="1"/>
</dbReference>
<evidence type="ECO:0000256" key="8">
    <source>
        <dbReference type="SAM" id="MobiDB-lite"/>
    </source>
</evidence>
<feature type="region of interest" description="Disordered" evidence="8">
    <location>
        <begin position="1"/>
        <end position="20"/>
    </location>
</feature>
<keyword evidence="3" id="KW-0862">Zinc</keyword>
<comment type="similarity">
    <text evidence="6">Belongs to the SIMIBI class G3E GTPase family. ZNG1 subfamily.</text>
</comment>
<proteinExistence type="inferred from homology"/>
<dbReference type="InterPro" id="IPR051316">
    <property type="entry name" value="Zinc-reg_GTPase_activator"/>
</dbReference>
<dbReference type="CDD" id="cd03112">
    <property type="entry name" value="CobW-like"/>
    <property type="match status" value="1"/>
</dbReference>
<dbReference type="InterPro" id="IPR027417">
    <property type="entry name" value="P-loop_NTPase"/>
</dbReference>
<feature type="compositionally biased region" description="Low complexity" evidence="8">
    <location>
        <begin position="8"/>
        <end position="20"/>
    </location>
</feature>
<gene>
    <name evidence="11" type="ORF">TSOC_005758</name>
</gene>
<keyword evidence="4" id="KW-0342">GTP-binding</keyword>
<comment type="caution">
    <text evidence="11">The sequence shown here is derived from an EMBL/GenBank/DDBJ whole genome shotgun (WGS) entry which is preliminary data.</text>
</comment>
<evidence type="ECO:0000256" key="4">
    <source>
        <dbReference type="ARBA" id="ARBA00023134"/>
    </source>
</evidence>
<name>A0A2J8A5C6_9CHLO</name>
<protein>
    <submittedName>
        <fullName evidence="11">COBW domain-containing protein 1</fullName>
    </submittedName>
</protein>
<dbReference type="Gene3D" id="3.40.50.300">
    <property type="entry name" value="P-loop containing nucleotide triphosphate hydrolases"/>
    <property type="match status" value="1"/>
</dbReference>
<evidence type="ECO:0000256" key="2">
    <source>
        <dbReference type="ARBA" id="ARBA00022801"/>
    </source>
</evidence>
<evidence type="ECO:0000259" key="9">
    <source>
        <dbReference type="Pfam" id="PF02492"/>
    </source>
</evidence>
<organism evidence="11 12">
    <name type="scientific">Tetrabaena socialis</name>
    <dbReference type="NCBI Taxonomy" id="47790"/>
    <lineage>
        <taxon>Eukaryota</taxon>
        <taxon>Viridiplantae</taxon>
        <taxon>Chlorophyta</taxon>
        <taxon>core chlorophytes</taxon>
        <taxon>Chlorophyceae</taxon>
        <taxon>CS clade</taxon>
        <taxon>Chlamydomonadales</taxon>
        <taxon>Tetrabaenaceae</taxon>
        <taxon>Tetrabaena</taxon>
    </lineage>
</organism>
<evidence type="ECO:0000256" key="1">
    <source>
        <dbReference type="ARBA" id="ARBA00022741"/>
    </source>
</evidence>
<dbReference type="GO" id="GO:0005737">
    <property type="term" value="C:cytoplasm"/>
    <property type="evidence" value="ECO:0007669"/>
    <property type="project" value="TreeGrafter"/>
</dbReference>
<evidence type="ECO:0000256" key="6">
    <source>
        <dbReference type="ARBA" id="ARBA00034320"/>
    </source>
</evidence>
<dbReference type="EMBL" id="PGGS01000164">
    <property type="protein sequence ID" value="PNH07726.1"/>
    <property type="molecule type" value="Genomic_DNA"/>
</dbReference>
<dbReference type="Pfam" id="PF07683">
    <property type="entry name" value="CobW_C"/>
    <property type="match status" value="1"/>
</dbReference>
<dbReference type="SUPFAM" id="SSF52540">
    <property type="entry name" value="P-loop containing nucleoside triphosphate hydrolases"/>
    <property type="match status" value="1"/>
</dbReference>
<dbReference type="GO" id="GO:0005525">
    <property type="term" value="F:GTP binding"/>
    <property type="evidence" value="ECO:0007669"/>
    <property type="project" value="UniProtKB-KW"/>
</dbReference>
<dbReference type="Proteomes" id="UP000236333">
    <property type="component" value="Unassembled WGS sequence"/>
</dbReference>
<evidence type="ECO:0000313" key="11">
    <source>
        <dbReference type="EMBL" id="PNH07726.1"/>
    </source>
</evidence>
<dbReference type="Pfam" id="PF02492">
    <property type="entry name" value="cobW"/>
    <property type="match status" value="1"/>
</dbReference>
<comment type="catalytic activity">
    <reaction evidence="7">
        <text>GTP + H2O = GDP + phosphate + H(+)</text>
        <dbReference type="Rhea" id="RHEA:19669"/>
        <dbReference type="ChEBI" id="CHEBI:15377"/>
        <dbReference type="ChEBI" id="CHEBI:15378"/>
        <dbReference type="ChEBI" id="CHEBI:37565"/>
        <dbReference type="ChEBI" id="CHEBI:43474"/>
        <dbReference type="ChEBI" id="CHEBI:58189"/>
    </reaction>
    <physiologicalReaction direction="left-to-right" evidence="7">
        <dbReference type="Rhea" id="RHEA:19670"/>
    </physiologicalReaction>
</comment>
<accession>A0A2J8A5C6</accession>